<dbReference type="InterPro" id="IPR046071">
    <property type="entry name" value="DUF6030"/>
</dbReference>
<dbReference type="Proteomes" id="UP000663946">
    <property type="component" value="Chromosome 1"/>
</dbReference>
<name>A0A1B9U7P3_AGRTU</name>
<accession>A0A1B9U7P3</accession>
<protein>
    <recommendedName>
        <fullName evidence="4">Exopolysaccharide biosynthesis protein</fullName>
    </recommendedName>
</protein>
<dbReference type="RefSeq" id="WP_025592450.1">
    <property type="nucleotide sequence ID" value="NZ_CP048464.1"/>
</dbReference>
<dbReference type="Pfam" id="PF19495">
    <property type="entry name" value="DUF6030"/>
    <property type="match status" value="1"/>
</dbReference>
<evidence type="ECO:0000313" key="3">
    <source>
        <dbReference type="Proteomes" id="UP000702952"/>
    </source>
</evidence>
<dbReference type="OrthoDB" id="8282592at2"/>
<evidence type="ECO:0000313" key="1">
    <source>
        <dbReference type="EMBL" id="NTC26685.1"/>
    </source>
</evidence>
<dbReference type="Proteomes" id="UP000702952">
    <property type="component" value="Unassembled WGS sequence"/>
</dbReference>
<reference evidence="2" key="2">
    <citation type="submission" date="2020-02" db="EMBL/GenBank/DDBJ databases">
        <title>Unexpected conservation and global transmission of agrobacterial virulence plasmids.</title>
        <authorList>
            <person name="Weisberg A.J."/>
            <person name="Davis E.W. II"/>
            <person name="Tabima J.R."/>
            <person name="Belcher M.S."/>
            <person name="Miller M."/>
            <person name="Kuo C.-H."/>
            <person name="Loper J.E."/>
            <person name="Grunwald N.J."/>
            <person name="Putnam M.L."/>
            <person name="Chang J.H."/>
        </authorList>
    </citation>
    <scope>NUCLEOTIDE SEQUENCE</scope>
    <source>
        <strain evidence="2">Q15/94</strain>
    </source>
</reference>
<dbReference type="AlphaFoldDB" id="A0A1B9U7P3"/>
<proteinExistence type="predicted"/>
<organism evidence="1 3">
    <name type="scientific">Agrobacterium tumefaciens</name>
    <dbReference type="NCBI Taxonomy" id="358"/>
    <lineage>
        <taxon>Bacteria</taxon>
        <taxon>Pseudomonadati</taxon>
        <taxon>Pseudomonadota</taxon>
        <taxon>Alphaproteobacteria</taxon>
        <taxon>Hyphomicrobiales</taxon>
        <taxon>Rhizobiaceae</taxon>
        <taxon>Rhizobium/Agrobacterium group</taxon>
        <taxon>Agrobacterium</taxon>
        <taxon>Agrobacterium tumefaciens complex</taxon>
    </lineage>
</organism>
<dbReference type="EMBL" id="CP049216">
    <property type="protein sequence ID" value="QTG13933.1"/>
    <property type="molecule type" value="Genomic_DNA"/>
</dbReference>
<sequence>MDASLQKRVRPGALLFAVLAVCLAILATVLLANDKKHLKSLLSYLNLAPATRSAEQPARMKPVKRQKVTAQKLNLPPHLLKFEQGGDRASFARDFVLSGKDLCDRFTAAGFSNPQGWHASPVKIRNFECMADLVVGDTANASERASLFLDIRGEASDEVRSIRMKVVAPQTPDGAVILTKLEDALAMIIEQTRWADLASMLEPARRLQPYQAEHFGISVSLKPEPSAPHRLNLILLATEQLPGLKLTRSYFDSEKWLPAATLSDRPVLYFSVR</sequence>
<evidence type="ECO:0008006" key="4">
    <source>
        <dbReference type="Google" id="ProtNLM"/>
    </source>
</evidence>
<dbReference type="EMBL" id="JAAMAY010000002">
    <property type="protein sequence ID" value="NTC26685.1"/>
    <property type="molecule type" value="Genomic_DNA"/>
</dbReference>
<reference evidence="1" key="1">
    <citation type="journal article" date="2020" name="Science">
        <title>Unexpected conservation and global transmission of agrobacterial virulence plasmids.</title>
        <authorList>
            <person name="Weisberg A.J."/>
            <person name="Davis E.W. 2nd"/>
            <person name="Tabima J."/>
            <person name="Belcher M.S."/>
            <person name="Miller M."/>
            <person name="Kuo C.H."/>
            <person name="Loper J.E."/>
            <person name="Grunwald N.J."/>
            <person name="Putnam M.L."/>
            <person name="Chang J.H."/>
        </authorList>
    </citation>
    <scope>NUCLEOTIDE SEQUENCE</scope>
    <source>
        <strain evidence="1">17-1853-1a</strain>
    </source>
</reference>
<gene>
    <name evidence="1" type="ORF">G6M46_00765</name>
    <name evidence="2" type="ORF">G6M86_12000</name>
</gene>
<evidence type="ECO:0000313" key="2">
    <source>
        <dbReference type="EMBL" id="QTG13933.1"/>
    </source>
</evidence>